<keyword evidence="1" id="KW-0472">Membrane</keyword>
<evidence type="ECO:0000313" key="2">
    <source>
        <dbReference type="EMBL" id="KPV53980.1"/>
    </source>
</evidence>
<gene>
    <name evidence="2" type="ORF">SE17_06515</name>
</gene>
<keyword evidence="1" id="KW-0812">Transmembrane</keyword>
<keyword evidence="3" id="KW-1185">Reference proteome</keyword>
<name>A0A0P9D4G4_9CHLR</name>
<dbReference type="Proteomes" id="UP000050509">
    <property type="component" value="Unassembled WGS sequence"/>
</dbReference>
<evidence type="ECO:0000313" key="3">
    <source>
        <dbReference type="Proteomes" id="UP000050509"/>
    </source>
</evidence>
<dbReference type="AlphaFoldDB" id="A0A0P9D4G4"/>
<organism evidence="2 3">
    <name type="scientific">Kouleothrix aurantiaca</name>
    <dbReference type="NCBI Taxonomy" id="186479"/>
    <lineage>
        <taxon>Bacteria</taxon>
        <taxon>Bacillati</taxon>
        <taxon>Chloroflexota</taxon>
        <taxon>Chloroflexia</taxon>
        <taxon>Chloroflexales</taxon>
        <taxon>Roseiflexineae</taxon>
        <taxon>Roseiflexaceae</taxon>
        <taxon>Kouleothrix</taxon>
    </lineage>
</organism>
<dbReference type="PROSITE" id="PS51257">
    <property type="entry name" value="PROKAR_LIPOPROTEIN"/>
    <property type="match status" value="1"/>
</dbReference>
<dbReference type="EMBL" id="LJCR01000139">
    <property type="protein sequence ID" value="KPV53980.1"/>
    <property type="molecule type" value="Genomic_DNA"/>
</dbReference>
<comment type="caution">
    <text evidence="2">The sequence shown here is derived from an EMBL/GenBank/DDBJ whole genome shotgun (WGS) entry which is preliminary data.</text>
</comment>
<feature type="transmembrane region" description="Helical" evidence="1">
    <location>
        <begin position="53"/>
        <end position="71"/>
    </location>
</feature>
<feature type="transmembrane region" description="Helical" evidence="1">
    <location>
        <begin position="20"/>
        <end position="41"/>
    </location>
</feature>
<keyword evidence="1" id="KW-1133">Transmembrane helix</keyword>
<proteinExistence type="predicted"/>
<evidence type="ECO:0000256" key="1">
    <source>
        <dbReference type="SAM" id="Phobius"/>
    </source>
</evidence>
<accession>A0A0P9D4G4</accession>
<sequence>MNFTRKEYTTRNEKILDFVIGFVGWYLVNGLFYGCTVTLLSQASNGIDSNMSALILLALPLLINIGALVGLGMWRRWIALGALAAFGAALALVLLLGILIYAVCFNMNFS</sequence>
<reference evidence="2 3" key="1">
    <citation type="submission" date="2015-09" db="EMBL/GenBank/DDBJ databases">
        <title>Draft genome sequence of Kouleothrix aurantiaca JCM 19913.</title>
        <authorList>
            <person name="Hemp J."/>
        </authorList>
    </citation>
    <scope>NUCLEOTIDE SEQUENCE [LARGE SCALE GENOMIC DNA]</scope>
    <source>
        <strain evidence="2 3">COM-B</strain>
    </source>
</reference>
<feature type="transmembrane region" description="Helical" evidence="1">
    <location>
        <begin position="77"/>
        <end position="104"/>
    </location>
</feature>
<protein>
    <submittedName>
        <fullName evidence="2">Uncharacterized protein</fullName>
    </submittedName>
</protein>